<dbReference type="PANTHER" id="PTHR35936">
    <property type="entry name" value="MEMBRANE-BOUND LYTIC MUREIN TRANSGLYCOSYLASE F"/>
    <property type="match status" value="1"/>
</dbReference>
<evidence type="ECO:0000313" key="2">
    <source>
        <dbReference type="EMBL" id="TFW16965.1"/>
    </source>
</evidence>
<protein>
    <submittedName>
        <fullName evidence="2">Transporter substrate-binding domain-containing protein</fullName>
    </submittedName>
</protein>
<dbReference type="SUPFAM" id="SSF53850">
    <property type="entry name" value="Periplasmic binding protein-like II"/>
    <property type="match status" value="1"/>
</dbReference>
<name>A0A4Y9S648_9BURK</name>
<dbReference type="AlphaFoldDB" id="A0A4Y9S648"/>
<proteinExistence type="predicted"/>
<sequence length="261" mass="28956">MPIAHVVLLSRIAAAVAALALPFGAARAAEEPLTVAWRDKPPYHYMEAGKEKGFLLERARKAFNVANVPARFVREPVKRIWANFDNAVRNYCSIGWYRLPERERMAQFSVPFYVDPPQLVLAGPRTAKAVRAHESFASLLGDPAMSIAMIDGASYGAQVDAMVEAGRTHVLRRTVGPISLLTMVMAGRASFTLIDRHDWDWARTHEPTVRGAVPVQFPDMPPGQTRYIVCSKDVPQSVMARINHGIDVVTLEDRSDRPGSR</sequence>
<dbReference type="EMBL" id="SPVF01000196">
    <property type="protein sequence ID" value="TFW16965.1"/>
    <property type="molecule type" value="Genomic_DNA"/>
</dbReference>
<organism evidence="2 3">
    <name type="scientific">Zemynaea arenosa</name>
    <dbReference type="NCBI Taxonomy" id="2561931"/>
    <lineage>
        <taxon>Bacteria</taxon>
        <taxon>Pseudomonadati</taxon>
        <taxon>Pseudomonadota</taxon>
        <taxon>Betaproteobacteria</taxon>
        <taxon>Burkholderiales</taxon>
        <taxon>Oxalobacteraceae</taxon>
        <taxon>Telluria group</taxon>
        <taxon>Zemynaea</taxon>
    </lineage>
</organism>
<gene>
    <name evidence="2" type="ORF">E4L96_15255</name>
</gene>
<feature type="chain" id="PRO_5021317750" evidence="1">
    <location>
        <begin position="29"/>
        <end position="261"/>
    </location>
</feature>
<evidence type="ECO:0000313" key="3">
    <source>
        <dbReference type="Proteomes" id="UP000298438"/>
    </source>
</evidence>
<dbReference type="PANTHER" id="PTHR35936:SF19">
    <property type="entry name" value="AMINO-ACID-BINDING PROTEIN YXEM-RELATED"/>
    <property type="match status" value="1"/>
</dbReference>
<dbReference type="Proteomes" id="UP000298438">
    <property type="component" value="Unassembled WGS sequence"/>
</dbReference>
<feature type="signal peptide" evidence="1">
    <location>
        <begin position="1"/>
        <end position="28"/>
    </location>
</feature>
<accession>A0A4Y9S648</accession>
<keyword evidence="3" id="KW-1185">Reference proteome</keyword>
<keyword evidence="1" id="KW-0732">Signal</keyword>
<reference evidence="2 3" key="1">
    <citation type="submission" date="2019-03" db="EMBL/GenBank/DDBJ databases">
        <title>Draft Genome Sequence of Massilia arenosa sp. nov., a Novel Massilia Species Isolated from a Sandy-loam Maize Soil.</title>
        <authorList>
            <person name="Raths R."/>
            <person name="Peta V."/>
            <person name="Bucking H."/>
        </authorList>
    </citation>
    <scope>NUCLEOTIDE SEQUENCE [LARGE SCALE GENOMIC DNA]</scope>
    <source>
        <strain evidence="2 3">MC02</strain>
    </source>
</reference>
<dbReference type="OrthoDB" id="5456414at2"/>
<comment type="caution">
    <text evidence="2">The sequence shown here is derived from an EMBL/GenBank/DDBJ whole genome shotgun (WGS) entry which is preliminary data.</text>
</comment>
<evidence type="ECO:0000256" key="1">
    <source>
        <dbReference type="SAM" id="SignalP"/>
    </source>
</evidence>
<dbReference type="Gene3D" id="3.40.190.10">
    <property type="entry name" value="Periplasmic binding protein-like II"/>
    <property type="match status" value="2"/>
</dbReference>
<dbReference type="RefSeq" id="WP_135208081.1">
    <property type="nucleotide sequence ID" value="NZ_SPVF01000196.1"/>
</dbReference>